<evidence type="ECO:0000313" key="1">
    <source>
        <dbReference type="EMBL" id="BBY62439.1"/>
    </source>
</evidence>
<gene>
    <name evidence="1" type="ORF">MHEL_06820</name>
</gene>
<sequence>MSRSFEIVSESTASVEAIHAAFARGDYWADRLAGDTASTLDSLIVDADGAVDVHITQYLGRQMLPGLIAKTVPGDLKLHYRETWRAAGDGRVRGEVNVSASGGFGSSRAENWLAPVGTASQLRTAVRVEVKIPLVGGQLEKSIGAGLAKSVPATLHYTTTWIAEHG</sequence>
<keyword evidence="2" id="KW-1185">Reference proteome</keyword>
<reference evidence="1 2" key="1">
    <citation type="journal article" date="2019" name="Emerg. Microbes Infect.">
        <title>Comprehensive subspecies identification of 175 nontuberculous mycobacteria species based on 7547 genomic profiles.</title>
        <authorList>
            <person name="Matsumoto Y."/>
            <person name="Kinjo T."/>
            <person name="Motooka D."/>
            <person name="Nabeya D."/>
            <person name="Jung N."/>
            <person name="Uechi K."/>
            <person name="Horii T."/>
            <person name="Iida T."/>
            <person name="Fujita J."/>
            <person name="Nakamura S."/>
        </authorList>
    </citation>
    <scope>NUCLEOTIDE SEQUENCE [LARGE SCALE GENOMIC DNA]</scope>
    <source>
        <strain evidence="1 2">JCM 30396</strain>
    </source>
</reference>
<dbReference type="KEGG" id="mhev:MHEL_06820"/>
<dbReference type="EMBL" id="AP022596">
    <property type="protein sequence ID" value="BBY62439.1"/>
    <property type="molecule type" value="Genomic_DNA"/>
</dbReference>
<dbReference type="Pfam" id="PF10698">
    <property type="entry name" value="DUF2505"/>
    <property type="match status" value="1"/>
</dbReference>
<evidence type="ECO:0000313" key="2">
    <source>
        <dbReference type="Proteomes" id="UP000467148"/>
    </source>
</evidence>
<dbReference type="RefSeq" id="WP_163746256.1">
    <property type="nucleotide sequence ID" value="NZ_AP022596.1"/>
</dbReference>
<proteinExistence type="predicted"/>
<evidence type="ECO:0008006" key="3">
    <source>
        <dbReference type="Google" id="ProtNLM"/>
    </source>
</evidence>
<accession>A0A7I7T1V2</accession>
<dbReference type="InterPro" id="IPR019639">
    <property type="entry name" value="DUF2505"/>
</dbReference>
<name>A0A7I7T1V2_9MYCO</name>
<dbReference type="Proteomes" id="UP000467148">
    <property type="component" value="Chromosome"/>
</dbReference>
<dbReference type="AlphaFoldDB" id="A0A7I7T1V2"/>
<organism evidence="1 2">
    <name type="scientific">Mycolicibacterium helvum</name>
    <dbReference type="NCBI Taxonomy" id="1534349"/>
    <lineage>
        <taxon>Bacteria</taxon>
        <taxon>Bacillati</taxon>
        <taxon>Actinomycetota</taxon>
        <taxon>Actinomycetes</taxon>
        <taxon>Mycobacteriales</taxon>
        <taxon>Mycobacteriaceae</taxon>
        <taxon>Mycolicibacterium</taxon>
    </lineage>
</organism>
<protein>
    <recommendedName>
        <fullName evidence="3">DUF2505 domain-containing protein</fullName>
    </recommendedName>
</protein>